<dbReference type="InterPro" id="IPR004992">
    <property type="entry name" value="EutN_CcmL"/>
</dbReference>
<sequence>PLLVVRQLDEHGAEAGGYVIAADSVGAGVGEVVLYASGSSARQTLSTKDKPCDAVIMAIVDQWDVDGETVFVK</sequence>
<dbReference type="InterPro" id="IPR036677">
    <property type="entry name" value="EutN_CcmL_sf"/>
</dbReference>
<protein>
    <recommendedName>
        <fullName evidence="4">Ethanolamine utilization polyhedral-body-like protein EutN</fullName>
    </recommendedName>
</protein>
<dbReference type="Gene3D" id="2.40.50.220">
    <property type="entry name" value="EutN/Ccml"/>
    <property type="match status" value="1"/>
</dbReference>
<accession>A0A3B0RPI4</accession>
<evidence type="ECO:0008006" key="4">
    <source>
        <dbReference type="Google" id="ProtNLM"/>
    </source>
</evidence>
<evidence type="ECO:0000313" key="3">
    <source>
        <dbReference type="EMBL" id="VAV95220.1"/>
    </source>
</evidence>
<organism evidence="3">
    <name type="scientific">hydrothermal vent metagenome</name>
    <dbReference type="NCBI Taxonomy" id="652676"/>
    <lineage>
        <taxon>unclassified sequences</taxon>
        <taxon>metagenomes</taxon>
        <taxon>ecological metagenomes</taxon>
    </lineage>
</organism>
<dbReference type="SUPFAM" id="SSF159133">
    <property type="entry name" value="EutN/CcmL-like"/>
    <property type="match status" value="1"/>
</dbReference>
<evidence type="ECO:0000256" key="2">
    <source>
        <dbReference type="ARBA" id="ARBA00024446"/>
    </source>
</evidence>
<keyword evidence="2" id="KW-1283">Bacterial microcompartment</keyword>
<dbReference type="AlphaFoldDB" id="A0A3B0RPI4"/>
<evidence type="ECO:0000256" key="1">
    <source>
        <dbReference type="ARBA" id="ARBA00024322"/>
    </source>
</evidence>
<dbReference type="Pfam" id="PF03319">
    <property type="entry name" value="EutN_CcmL"/>
    <property type="match status" value="1"/>
</dbReference>
<dbReference type="PROSITE" id="PS51932">
    <property type="entry name" value="BMV"/>
    <property type="match status" value="1"/>
</dbReference>
<dbReference type="PANTHER" id="PTHR36539:SF1">
    <property type="entry name" value="BACTERIAL MICROCOMPARTMENT SHELL VERTEX PROTEIN EUTN"/>
    <property type="match status" value="1"/>
</dbReference>
<name>A0A3B0RPI4_9ZZZZ</name>
<dbReference type="GO" id="GO:0031469">
    <property type="term" value="C:bacterial microcompartment"/>
    <property type="evidence" value="ECO:0007669"/>
    <property type="project" value="UniProtKB-SubCell"/>
</dbReference>
<comment type="subcellular location">
    <subcellularLocation>
        <location evidence="1">Bacterial microcompartment</location>
    </subcellularLocation>
</comment>
<proteinExistence type="predicted"/>
<dbReference type="PANTHER" id="PTHR36539">
    <property type="entry name" value="ETHANOLAMINE UTILIZATION PROTEIN EUTN"/>
    <property type="match status" value="1"/>
</dbReference>
<reference evidence="3" key="1">
    <citation type="submission" date="2018-06" db="EMBL/GenBank/DDBJ databases">
        <authorList>
            <person name="Zhirakovskaya E."/>
        </authorList>
    </citation>
    <scope>NUCLEOTIDE SEQUENCE</scope>
</reference>
<feature type="non-terminal residue" evidence="3">
    <location>
        <position position="1"/>
    </location>
</feature>
<gene>
    <name evidence="3" type="ORF">MNBD_ACTINO01-1963</name>
</gene>
<dbReference type="EMBL" id="UOEI01000141">
    <property type="protein sequence ID" value="VAV95220.1"/>
    <property type="molecule type" value="Genomic_DNA"/>
</dbReference>